<dbReference type="InParanoid" id="A0A540VBT0"/>
<gene>
    <name evidence="4" type="ORF">FKZ61_17735</name>
</gene>
<proteinExistence type="inferred from homology"/>
<dbReference type="GO" id="GO:0036088">
    <property type="term" value="P:D-serine catabolic process"/>
    <property type="evidence" value="ECO:0007669"/>
    <property type="project" value="TreeGrafter"/>
</dbReference>
<dbReference type="GO" id="GO:0008721">
    <property type="term" value="F:D-serine ammonia-lyase activity"/>
    <property type="evidence" value="ECO:0007669"/>
    <property type="project" value="TreeGrafter"/>
</dbReference>
<accession>A0A540VBT0</accession>
<evidence type="ECO:0000256" key="1">
    <source>
        <dbReference type="ARBA" id="ARBA00005323"/>
    </source>
</evidence>
<keyword evidence="2" id="KW-0456">Lyase</keyword>
<comment type="similarity">
    <text evidence="1">Belongs to the DSD1 family.</text>
</comment>
<dbReference type="OrthoDB" id="9788869at2"/>
<dbReference type="Gene3D" id="3.20.20.10">
    <property type="entry name" value="Alanine racemase"/>
    <property type="match status" value="1"/>
</dbReference>
<dbReference type="SUPFAM" id="SSF51419">
    <property type="entry name" value="PLP-binding barrel"/>
    <property type="match status" value="1"/>
</dbReference>
<dbReference type="PANTHER" id="PTHR28004:SF2">
    <property type="entry name" value="D-SERINE DEHYDRATASE"/>
    <property type="match status" value="1"/>
</dbReference>
<dbReference type="InterPro" id="IPR042208">
    <property type="entry name" value="D-ser_dehydrat-like_sf"/>
</dbReference>
<evidence type="ECO:0000313" key="4">
    <source>
        <dbReference type="EMBL" id="TQE94220.1"/>
    </source>
</evidence>
<name>A0A540VBT0_9CHLR</name>
<dbReference type="Gene3D" id="2.40.37.20">
    <property type="entry name" value="D-serine dehydratase-like domain"/>
    <property type="match status" value="1"/>
</dbReference>
<evidence type="ECO:0000259" key="3">
    <source>
        <dbReference type="SMART" id="SM01119"/>
    </source>
</evidence>
<dbReference type="Pfam" id="PF01168">
    <property type="entry name" value="Ala_racemase_N"/>
    <property type="match status" value="1"/>
</dbReference>
<sequence length="363" mass="38849">MVQVEVGLRKAELDTPVLWVDLDRLERNIAALARHFQAAGVKWRPHTKGIKVPAIAHKLLAAGAIGITCAKLGEAEVMAAAGIRDILVANQVVTPQKIARLVHLQRHADVKVAVDNAGNVAAIAAAARAAGVEVGLLVEVDTGMHRAGTQPGEPTRALARHILETPGVRFLGLMTWEGHALAVEDPAERRRCVERSIGLLMESVALCREHGIPVEVVSAGGSGTYQITPFLPGVTEIQAGGAIFCDQSYQAWGISLEPALFIRTTVTSRPAPDRIICDAGFKTAPRGYPPPQPLPFAVARFLLSAEHGIITLPAAEEGWQVGEAFDMVVGYGDATVCLHDRLYGIRDGTVEVVWNIQGRGQLR</sequence>
<dbReference type="InterPro" id="IPR051466">
    <property type="entry name" value="D-amino_acid_metab_enzyme"/>
</dbReference>
<dbReference type="PANTHER" id="PTHR28004">
    <property type="entry name" value="ZGC:162816-RELATED"/>
    <property type="match status" value="1"/>
</dbReference>
<dbReference type="InterPro" id="IPR029066">
    <property type="entry name" value="PLP-binding_barrel"/>
</dbReference>
<dbReference type="AlphaFoldDB" id="A0A540VBT0"/>
<dbReference type="EMBL" id="VIGC01000026">
    <property type="protein sequence ID" value="TQE94220.1"/>
    <property type="molecule type" value="Genomic_DNA"/>
</dbReference>
<dbReference type="InterPro" id="IPR026956">
    <property type="entry name" value="D-ser_dehydrat-like_dom"/>
</dbReference>
<evidence type="ECO:0000313" key="5">
    <source>
        <dbReference type="Proteomes" id="UP000317371"/>
    </source>
</evidence>
<keyword evidence="5" id="KW-1185">Reference proteome</keyword>
<protein>
    <submittedName>
        <fullName evidence="4">DSD1 family PLP-dependent enzyme</fullName>
    </submittedName>
</protein>
<organism evidence="4 5">
    <name type="scientific">Litorilinea aerophila</name>
    <dbReference type="NCBI Taxonomy" id="1204385"/>
    <lineage>
        <taxon>Bacteria</taxon>
        <taxon>Bacillati</taxon>
        <taxon>Chloroflexota</taxon>
        <taxon>Caldilineae</taxon>
        <taxon>Caldilineales</taxon>
        <taxon>Caldilineaceae</taxon>
        <taxon>Litorilinea</taxon>
    </lineage>
</organism>
<reference evidence="4 5" key="1">
    <citation type="submission" date="2019-06" db="EMBL/GenBank/DDBJ databases">
        <title>Genome sequence of Litorilinea aerophila BAA-2444.</title>
        <authorList>
            <person name="Maclea K.S."/>
            <person name="Maurais E.G."/>
            <person name="Iannazzi L.C."/>
        </authorList>
    </citation>
    <scope>NUCLEOTIDE SEQUENCE [LARGE SCALE GENOMIC DNA]</scope>
    <source>
        <strain evidence="4 5">ATCC BAA-2444</strain>
    </source>
</reference>
<dbReference type="InterPro" id="IPR001608">
    <property type="entry name" value="Ala_racemase_N"/>
</dbReference>
<dbReference type="Pfam" id="PF14031">
    <property type="entry name" value="D-ser_dehydrat"/>
    <property type="match status" value="1"/>
</dbReference>
<evidence type="ECO:0000256" key="2">
    <source>
        <dbReference type="ARBA" id="ARBA00023239"/>
    </source>
</evidence>
<dbReference type="RefSeq" id="WP_141611498.1">
    <property type="nucleotide sequence ID" value="NZ_VIGC02000026.1"/>
</dbReference>
<dbReference type="SMART" id="SM01119">
    <property type="entry name" value="D-ser_dehydrat"/>
    <property type="match status" value="1"/>
</dbReference>
<comment type="caution">
    <text evidence="4">The sequence shown here is derived from an EMBL/GenBank/DDBJ whole genome shotgun (WGS) entry which is preliminary data.</text>
</comment>
<feature type="domain" description="D-serine dehydratase-like" evidence="3">
    <location>
        <begin position="259"/>
        <end position="346"/>
    </location>
</feature>
<dbReference type="Proteomes" id="UP000317371">
    <property type="component" value="Unassembled WGS sequence"/>
</dbReference>